<comment type="subcellular location">
    <subcellularLocation>
        <location evidence="1">Membrane</location>
        <topology evidence="1">Multi-pass membrane protein</topology>
    </subcellularLocation>
</comment>
<evidence type="ECO:0000256" key="12">
    <source>
        <dbReference type="SAM" id="Phobius"/>
    </source>
</evidence>
<dbReference type="PROSITE" id="PS50267">
    <property type="entry name" value="NA_NEUROTRAN_SYMP_3"/>
    <property type="match status" value="1"/>
</dbReference>
<gene>
    <name evidence="13" type="ORF">GPM918_LOCUS32387</name>
    <name evidence="14" type="ORF">SRO942_LOCUS33057</name>
</gene>
<dbReference type="Proteomes" id="UP000663829">
    <property type="component" value="Unassembled WGS sequence"/>
</dbReference>
<reference evidence="13" key="1">
    <citation type="submission" date="2021-02" db="EMBL/GenBank/DDBJ databases">
        <authorList>
            <person name="Nowell W R."/>
        </authorList>
    </citation>
    <scope>NUCLEOTIDE SEQUENCE</scope>
</reference>
<dbReference type="GO" id="GO:0005283">
    <property type="term" value="F:amino acid:sodium symporter activity"/>
    <property type="evidence" value="ECO:0007669"/>
    <property type="project" value="TreeGrafter"/>
</dbReference>
<feature type="transmembrane region" description="Helical" evidence="12">
    <location>
        <begin position="315"/>
        <end position="341"/>
    </location>
</feature>
<dbReference type="GO" id="GO:0015179">
    <property type="term" value="F:L-amino acid transmembrane transporter activity"/>
    <property type="evidence" value="ECO:0007669"/>
    <property type="project" value="TreeGrafter"/>
</dbReference>
<protein>
    <recommendedName>
        <fullName evidence="10">Transporter</fullName>
    </recommendedName>
</protein>
<feature type="binding site" evidence="8">
    <location>
        <position position="388"/>
    </location>
    <ligand>
        <name>Na(+)</name>
        <dbReference type="ChEBI" id="CHEBI:29101"/>
        <label>1</label>
    </ligand>
</feature>
<keyword evidence="4 10" id="KW-0812">Transmembrane</keyword>
<evidence type="ECO:0000256" key="5">
    <source>
        <dbReference type="ARBA" id="ARBA00022989"/>
    </source>
</evidence>
<evidence type="ECO:0000256" key="3">
    <source>
        <dbReference type="ARBA" id="ARBA00022448"/>
    </source>
</evidence>
<feature type="binding site" evidence="8">
    <location>
        <position position="290"/>
    </location>
    <ligand>
        <name>Na(+)</name>
        <dbReference type="ChEBI" id="CHEBI:29101"/>
        <label>1</label>
    </ligand>
</feature>
<dbReference type="GO" id="GO:0046872">
    <property type="term" value="F:metal ion binding"/>
    <property type="evidence" value="ECO:0007669"/>
    <property type="project" value="UniProtKB-KW"/>
</dbReference>
<keyword evidence="6 12" id="KW-0472">Membrane</keyword>
<proteinExistence type="inferred from homology"/>
<evidence type="ECO:0000313" key="13">
    <source>
        <dbReference type="EMBL" id="CAF1382267.1"/>
    </source>
</evidence>
<keyword evidence="10" id="KW-0769">Symport</keyword>
<feature type="non-terminal residue" evidence="13">
    <location>
        <position position="1"/>
    </location>
</feature>
<feature type="binding site" evidence="8">
    <location>
        <position position="392"/>
    </location>
    <ligand>
        <name>Na(+)</name>
        <dbReference type="ChEBI" id="CHEBI:29101"/>
        <label>1</label>
    </ligand>
</feature>
<feature type="transmembrane region" description="Helical" evidence="12">
    <location>
        <begin position="240"/>
        <end position="260"/>
    </location>
</feature>
<feature type="binding site" evidence="8">
    <location>
        <position position="40"/>
    </location>
    <ligand>
        <name>Na(+)</name>
        <dbReference type="ChEBI" id="CHEBI:29101"/>
        <label>1</label>
    </ligand>
</feature>
<feature type="transmembrane region" description="Helical" evidence="12">
    <location>
        <begin position="448"/>
        <end position="469"/>
    </location>
</feature>
<keyword evidence="5 12" id="KW-1133">Transmembrane helix</keyword>
<feature type="transmembrane region" description="Helical" evidence="12">
    <location>
        <begin position="103"/>
        <end position="131"/>
    </location>
</feature>
<dbReference type="OrthoDB" id="6581954at2759"/>
<evidence type="ECO:0000256" key="10">
    <source>
        <dbReference type="RuleBase" id="RU003732"/>
    </source>
</evidence>
<evidence type="ECO:0000256" key="4">
    <source>
        <dbReference type="ARBA" id="ARBA00022692"/>
    </source>
</evidence>
<dbReference type="InterPro" id="IPR000175">
    <property type="entry name" value="Na/ntran_symport"/>
</dbReference>
<evidence type="ECO:0000313" key="15">
    <source>
        <dbReference type="Proteomes" id="UP000663829"/>
    </source>
</evidence>
<feature type="disulfide bond" evidence="9">
    <location>
        <begin position="142"/>
        <end position="151"/>
    </location>
</feature>
<accession>A0A815JNA7</accession>
<evidence type="ECO:0000313" key="14">
    <source>
        <dbReference type="EMBL" id="CAF4277557.1"/>
    </source>
</evidence>
<feature type="region of interest" description="Disordered" evidence="11">
    <location>
        <begin position="1"/>
        <end position="22"/>
    </location>
</feature>
<keyword evidence="8" id="KW-0479">Metal-binding</keyword>
<evidence type="ECO:0000256" key="1">
    <source>
        <dbReference type="ARBA" id="ARBA00004141"/>
    </source>
</evidence>
<dbReference type="GO" id="GO:0005886">
    <property type="term" value="C:plasma membrane"/>
    <property type="evidence" value="ECO:0007669"/>
    <property type="project" value="TreeGrafter"/>
</dbReference>
<feature type="transmembrane region" description="Helical" evidence="12">
    <location>
        <begin position="208"/>
        <end position="228"/>
    </location>
</feature>
<dbReference type="PANTHER" id="PTHR11616:SF321">
    <property type="entry name" value="SODIUM-DEPENDENT NUTRIENT AMINO ACID TRANSPORTER 1-RELATED"/>
    <property type="match status" value="1"/>
</dbReference>
<evidence type="ECO:0000256" key="6">
    <source>
        <dbReference type="ARBA" id="ARBA00023136"/>
    </source>
</evidence>
<evidence type="ECO:0000256" key="2">
    <source>
        <dbReference type="ARBA" id="ARBA00006459"/>
    </source>
</evidence>
<keyword evidence="8" id="KW-0915">Sodium</keyword>
<feature type="transmembrane region" description="Helical" evidence="12">
    <location>
        <begin position="280"/>
        <end position="303"/>
    </location>
</feature>
<dbReference type="EMBL" id="CAJOBC010081910">
    <property type="protein sequence ID" value="CAF4277557.1"/>
    <property type="molecule type" value="Genomic_DNA"/>
</dbReference>
<keyword evidence="15" id="KW-1185">Reference proteome</keyword>
<evidence type="ECO:0000256" key="8">
    <source>
        <dbReference type="PIRSR" id="PIRSR600175-1"/>
    </source>
</evidence>
<dbReference type="Pfam" id="PF00209">
    <property type="entry name" value="SNF"/>
    <property type="match status" value="1"/>
</dbReference>
<evidence type="ECO:0000256" key="11">
    <source>
        <dbReference type="SAM" id="MobiDB-lite"/>
    </source>
</evidence>
<dbReference type="GO" id="GO:0089718">
    <property type="term" value="P:amino acid import across plasma membrane"/>
    <property type="evidence" value="ECO:0007669"/>
    <property type="project" value="TreeGrafter"/>
</dbReference>
<keyword evidence="3 10" id="KW-0813">Transport</keyword>
<feature type="transmembrane region" description="Helical" evidence="12">
    <location>
        <begin position="417"/>
        <end position="442"/>
    </location>
</feature>
<feature type="transmembrane region" description="Helical" evidence="12">
    <location>
        <begin position="61"/>
        <end position="82"/>
    </location>
</feature>
<feature type="binding site" evidence="8">
    <location>
        <position position="44"/>
    </location>
    <ligand>
        <name>Na(+)</name>
        <dbReference type="ChEBI" id="CHEBI:29101"/>
        <label>2</label>
    </ligand>
</feature>
<comment type="caution">
    <text evidence="13">The sequence shown here is derived from an EMBL/GenBank/DDBJ whole genome shotgun (WGS) entry which is preliminary data.</text>
</comment>
<feature type="transmembrane region" description="Helical" evidence="12">
    <location>
        <begin position="489"/>
        <end position="512"/>
    </location>
</feature>
<keyword evidence="9" id="KW-1015">Disulfide bond</keyword>
<feature type="compositionally biased region" description="Basic and acidic residues" evidence="11">
    <location>
        <begin position="11"/>
        <end position="22"/>
    </location>
</feature>
<sequence>FRHRKTSDAAVAEHEAKDGEQSHEWDRPIEFVFSLISNSVGLGNVWRFPFLAAQNGGGAFLIPYFILYFLIGAPLYYLELALGQFSSRGPAKAFMLAKGWQGVGFAMIINAVFTMLYYNVVISWALFYFILSFRKRLLWADCGYWWNTCACFVPGGAGRPQNCSGENITIDGTFNNATIRTPATAEFYNILLLGKSKGFEDFGVPGRYYAPALLGAWIIVCLCIIRGVKSSGKVAYFTAIFPYIVLLILIIQSATLKGAVDGVKFYIIPRLAKIGEFSTWQAAAAQVFFSLGLSFGSLIAYSSSNKFNNNFFQQMCIVVSCDCFTGVFAGFAVFSTIGFLAKEMGTTVAHYAESSGPGLAFITYPEAITKMPASPFFAIIFFLMLLALGLGSQFALTDVPITSLCELYPRLANKRPYAVIFTCLVSYLISLPFTCPGGYYWFELIQEYAAALSVIVVGFFEVISISYIYGFNRFMNDVKMMLKKRAAEYYLFLTWRITAPLLMLIVTVSNLIQAKPLKSGNYVFPTWSLGTFFLI</sequence>
<dbReference type="PRINTS" id="PR00176">
    <property type="entry name" value="NANEUSMPORT"/>
</dbReference>
<dbReference type="Proteomes" id="UP000681722">
    <property type="component" value="Unassembled WGS sequence"/>
</dbReference>
<feature type="transmembrane region" description="Helical" evidence="12">
    <location>
        <begin position="376"/>
        <end position="396"/>
    </location>
</feature>
<dbReference type="EMBL" id="CAJNOQ010016508">
    <property type="protein sequence ID" value="CAF1382267.1"/>
    <property type="molecule type" value="Genomic_DNA"/>
</dbReference>
<name>A0A815JNA7_9BILA</name>
<dbReference type="SUPFAM" id="SSF161070">
    <property type="entry name" value="SNF-like"/>
    <property type="match status" value="1"/>
</dbReference>
<dbReference type="AlphaFoldDB" id="A0A815JNA7"/>
<organism evidence="13 15">
    <name type="scientific">Didymodactylos carnosus</name>
    <dbReference type="NCBI Taxonomy" id="1234261"/>
    <lineage>
        <taxon>Eukaryota</taxon>
        <taxon>Metazoa</taxon>
        <taxon>Spiralia</taxon>
        <taxon>Gnathifera</taxon>
        <taxon>Rotifera</taxon>
        <taxon>Eurotatoria</taxon>
        <taxon>Bdelloidea</taxon>
        <taxon>Philodinida</taxon>
        <taxon>Philodinidae</taxon>
        <taxon>Didymodactylos</taxon>
    </lineage>
</organism>
<dbReference type="InterPro" id="IPR037272">
    <property type="entry name" value="SNS_sf"/>
</dbReference>
<evidence type="ECO:0000256" key="9">
    <source>
        <dbReference type="PIRSR" id="PIRSR600175-2"/>
    </source>
</evidence>
<keyword evidence="7" id="KW-0325">Glycoprotein</keyword>
<feature type="transmembrane region" description="Helical" evidence="12">
    <location>
        <begin position="31"/>
        <end position="49"/>
    </location>
</feature>
<comment type="similarity">
    <text evidence="2 10">Belongs to the sodium:neurotransmitter symporter (SNF) (TC 2.A.22) family.</text>
</comment>
<dbReference type="PANTHER" id="PTHR11616">
    <property type="entry name" value="SODIUM/CHLORIDE DEPENDENT TRANSPORTER"/>
    <property type="match status" value="1"/>
</dbReference>
<dbReference type="PROSITE" id="PS00610">
    <property type="entry name" value="NA_NEUROTRAN_SYMP_1"/>
    <property type="match status" value="1"/>
</dbReference>
<evidence type="ECO:0000256" key="7">
    <source>
        <dbReference type="ARBA" id="ARBA00023180"/>
    </source>
</evidence>